<name>A0A1G1YWG6_9BACT</name>
<accession>A0A1G1YWG6</accession>
<proteinExistence type="predicted"/>
<dbReference type="EMBL" id="MHIN01000005">
    <property type="protein sequence ID" value="OGY55737.1"/>
    <property type="molecule type" value="Genomic_DNA"/>
</dbReference>
<dbReference type="AlphaFoldDB" id="A0A1G1YWG6"/>
<protein>
    <submittedName>
        <fullName evidence="1">Uncharacterized protein</fullName>
    </submittedName>
</protein>
<gene>
    <name evidence="1" type="ORF">A2912_01345</name>
</gene>
<comment type="caution">
    <text evidence="1">The sequence shown here is derived from an EMBL/GenBank/DDBJ whole genome shotgun (WGS) entry which is preliminary data.</text>
</comment>
<evidence type="ECO:0000313" key="1">
    <source>
        <dbReference type="EMBL" id="OGY55737.1"/>
    </source>
</evidence>
<reference evidence="1 2" key="1">
    <citation type="journal article" date="2016" name="Nat. Commun.">
        <title>Thousands of microbial genomes shed light on interconnected biogeochemical processes in an aquifer system.</title>
        <authorList>
            <person name="Anantharaman K."/>
            <person name="Brown C.T."/>
            <person name="Hug L.A."/>
            <person name="Sharon I."/>
            <person name="Castelle C.J."/>
            <person name="Probst A.J."/>
            <person name="Thomas B.C."/>
            <person name="Singh A."/>
            <person name="Wilkins M.J."/>
            <person name="Karaoz U."/>
            <person name="Brodie E.L."/>
            <person name="Williams K.H."/>
            <person name="Hubbard S.S."/>
            <person name="Banfield J.F."/>
        </authorList>
    </citation>
    <scope>NUCLEOTIDE SEQUENCE [LARGE SCALE GENOMIC DNA]</scope>
</reference>
<evidence type="ECO:0000313" key="2">
    <source>
        <dbReference type="Proteomes" id="UP000178122"/>
    </source>
</evidence>
<sequence length="101" mass="11842">MFQLQLGIVPKEKIQHFFHTAAVTLDTHRDTIKAELIRHNPMTFPLDKRELIKSLDNLRDICKHLEDNPAHFRVRTTQIQHHATSYLKASQAYLNLKTTLK</sequence>
<dbReference type="Proteomes" id="UP000178122">
    <property type="component" value="Unassembled WGS sequence"/>
</dbReference>
<organism evidence="1 2">
    <name type="scientific">Candidatus Buchananbacteria bacterium RIFCSPLOWO2_01_FULL_40_23b</name>
    <dbReference type="NCBI Taxonomy" id="1797544"/>
    <lineage>
        <taxon>Bacteria</taxon>
        <taxon>Candidatus Buchananiibacteriota</taxon>
    </lineage>
</organism>